<dbReference type="Gene3D" id="3.10.20.520">
    <property type="entry name" value="Phenylacetic acid degradation B"/>
    <property type="match status" value="1"/>
</dbReference>
<dbReference type="PATRIC" id="fig|662478.6.peg.542"/>
<evidence type="ECO:0000313" key="2">
    <source>
        <dbReference type="Proteomes" id="UP000011553"/>
    </source>
</evidence>
<dbReference type="EMBL" id="AOLP01000002">
    <property type="protein sequence ID" value="EMA08040.1"/>
    <property type="molecule type" value="Genomic_DNA"/>
</dbReference>
<dbReference type="NCBIfam" id="TIGR04031">
    <property type="entry name" value="Htur_1727_fam"/>
    <property type="match status" value="1"/>
</dbReference>
<keyword evidence="2" id="KW-1185">Reference proteome</keyword>
<dbReference type="Pfam" id="PF06243">
    <property type="entry name" value="PaaB"/>
    <property type="match status" value="1"/>
</dbReference>
<organism evidence="1 2">
    <name type="scientific">Haloferax denitrificans ATCC 35960</name>
    <dbReference type="NCBI Taxonomy" id="662478"/>
    <lineage>
        <taxon>Archaea</taxon>
        <taxon>Methanobacteriati</taxon>
        <taxon>Methanobacteriota</taxon>
        <taxon>Stenosarchaea group</taxon>
        <taxon>Halobacteria</taxon>
        <taxon>Halobacteriales</taxon>
        <taxon>Haloferacaceae</taxon>
        <taxon>Haloferax</taxon>
    </lineage>
</organism>
<sequence length="108" mass="12234">MFIVYPAGVDMVEKPQRFRVGDKPRDAVETEWEVFVRDEDDSPLRHAGGITAPSLEIAYEQATKLFAWYAVDIWLCPADGVARFSTHDLDDDAEPVRIETGGEDRSFE</sequence>
<name>M0JK43_9EURY</name>
<proteinExistence type="predicted"/>
<accession>M0JK43</accession>
<protein>
    <submittedName>
        <fullName evidence="1">Phenylacetic acid degradation protein B</fullName>
    </submittedName>
</protein>
<reference evidence="1 2" key="1">
    <citation type="journal article" date="2014" name="PLoS Genet.">
        <title>Phylogenetically driven sequencing of extremely halophilic archaea reveals strategies for static and dynamic osmo-response.</title>
        <authorList>
            <person name="Becker E.A."/>
            <person name="Seitzer P.M."/>
            <person name="Tritt A."/>
            <person name="Larsen D."/>
            <person name="Krusor M."/>
            <person name="Yao A.I."/>
            <person name="Wu D."/>
            <person name="Madern D."/>
            <person name="Eisen J.A."/>
            <person name="Darling A.E."/>
            <person name="Facciotti M.T."/>
        </authorList>
    </citation>
    <scope>NUCLEOTIDE SEQUENCE [LARGE SCALE GENOMIC DNA]</scope>
    <source>
        <strain evidence="1 2">ATCC 35960</strain>
    </source>
</reference>
<gene>
    <name evidence="1" type="ORF">C438_02937</name>
</gene>
<dbReference type="InterPro" id="IPR009359">
    <property type="entry name" value="PaaB"/>
</dbReference>
<evidence type="ECO:0000313" key="1">
    <source>
        <dbReference type="EMBL" id="EMA08040.1"/>
    </source>
</evidence>
<dbReference type="AlphaFoldDB" id="M0JK43"/>
<dbReference type="InterPro" id="IPR038693">
    <property type="entry name" value="PaaB_sf"/>
</dbReference>
<comment type="caution">
    <text evidence="1">The sequence shown here is derived from an EMBL/GenBank/DDBJ whole genome shotgun (WGS) entry which is preliminary data.</text>
</comment>
<dbReference type="Proteomes" id="UP000011553">
    <property type="component" value="Unassembled WGS sequence"/>
</dbReference>
<dbReference type="InterPro" id="IPR023976">
    <property type="entry name" value="CHP04031_Htur1727"/>
</dbReference>